<gene>
    <name evidence="2" type="ORF">H4W31_000098</name>
</gene>
<keyword evidence="3" id="KW-1185">Reference proteome</keyword>
<comment type="caution">
    <text evidence="2">The sequence shown here is derived from an EMBL/GenBank/DDBJ whole genome shotgun (WGS) entry which is preliminary data.</text>
</comment>
<reference evidence="2" key="1">
    <citation type="submission" date="2020-10" db="EMBL/GenBank/DDBJ databases">
        <title>Sequencing the genomes of 1000 actinobacteria strains.</title>
        <authorList>
            <person name="Klenk H.-P."/>
        </authorList>
    </citation>
    <scope>NUCLEOTIDE SEQUENCE</scope>
    <source>
        <strain evidence="2">DSM 46832</strain>
    </source>
</reference>
<feature type="domain" description="DUF4097" evidence="1">
    <location>
        <begin position="128"/>
        <end position="228"/>
    </location>
</feature>
<dbReference type="Pfam" id="PF13349">
    <property type="entry name" value="DUF4097"/>
    <property type="match status" value="1"/>
</dbReference>
<evidence type="ECO:0000313" key="2">
    <source>
        <dbReference type="EMBL" id="MBE1484460.1"/>
    </source>
</evidence>
<evidence type="ECO:0000313" key="3">
    <source>
        <dbReference type="Proteomes" id="UP000649753"/>
    </source>
</evidence>
<dbReference type="Proteomes" id="UP000649753">
    <property type="component" value="Unassembled WGS sequence"/>
</dbReference>
<dbReference type="RefSeq" id="WP_318782956.1">
    <property type="nucleotide sequence ID" value="NZ_JADBEB010000001.1"/>
</dbReference>
<name>A0A927M057_9ACTN</name>
<accession>A0A927M057</accession>
<dbReference type="EMBL" id="JADBEB010000001">
    <property type="protein sequence ID" value="MBE1484460.1"/>
    <property type="molecule type" value="Genomic_DNA"/>
</dbReference>
<dbReference type="InterPro" id="IPR025164">
    <property type="entry name" value="Toastrack_DUF4097"/>
</dbReference>
<organism evidence="2 3">
    <name type="scientific">Plantactinospora soyae</name>
    <dbReference type="NCBI Taxonomy" id="1544732"/>
    <lineage>
        <taxon>Bacteria</taxon>
        <taxon>Bacillati</taxon>
        <taxon>Actinomycetota</taxon>
        <taxon>Actinomycetes</taxon>
        <taxon>Micromonosporales</taxon>
        <taxon>Micromonosporaceae</taxon>
        <taxon>Plantactinospora</taxon>
    </lineage>
</organism>
<evidence type="ECO:0000259" key="1">
    <source>
        <dbReference type="Pfam" id="PF13349"/>
    </source>
</evidence>
<dbReference type="AlphaFoldDB" id="A0A927M057"/>
<protein>
    <recommendedName>
        <fullName evidence="1">DUF4097 domain-containing protein</fullName>
    </recommendedName>
</protein>
<proteinExistence type="predicted"/>
<sequence>MTNNSQAQENIMRTFDTPSPIFAVLNIPAGRVRFIAADRSDTTVRVLPVDAAKGRDVKAAARTTVAYGDGVLRIETPGGKNQLLGSSGSIEVTIGLPAGSGVEAKTACCEVSGVGRLGDVAFEGAYREIRFDEAASVRLTAIDGDVEVGRLGGSAEISTTRGDIRIAEAVRGTVVLRTESGDISVTAAAGASAALDAGTGYGRVNNALKNDGTAELDIRATTSHGDITARSL</sequence>